<evidence type="ECO:0000256" key="1">
    <source>
        <dbReference type="SAM" id="MobiDB-lite"/>
    </source>
</evidence>
<protein>
    <submittedName>
        <fullName evidence="2">Uroporphyrin-3 C-methyltransferase</fullName>
    </submittedName>
</protein>
<evidence type="ECO:0000313" key="2">
    <source>
        <dbReference type="EMBL" id="TCP01898.1"/>
    </source>
</evidence>
<organism evidence="2 3">
    <name type="scientific">Rubrivivax gelatinosus</name>
    <name type="common">Rhodocyclus gelatinosus</name>
    <name type="synonym">Rhodopseudomonas gelatinosa</name>
    <dbReference type="NCBI Taxonomy" id="28068"/>
    <lineage>
        <taxon>Bacteria</taxon>
        <taxon>Pseudomonadati</taxon>
        <taxon>Pseudomonadota</taxon>
        <taxon>Betaproteobacteria</taxon>
        <taxon>Burkholderiales</taxon>
        <taxon>Sphaerotilaceae</taxon>
        <taxon>Rubrivivax</taxon>
    </lineage>
</organism>
<proteinExistence type="predicted"/>
<gene>
    <name evidence="2" type="ORF">EV684_108240</name>
</gene>
<feature type="compositionally biased region" description="Pro residues" evidence="1">
    <location>
        <begin position="19"/>
        <end position="36"/>
    </location>
</feature>
<dbReference type="Pfam" id="PF04375">
    <property type="entry name" value="HemX"/>
    <property type="match status" value="1"/>
</dbReference>
<accession>A0A4V2SGN5</accession>
<sequence>MGPSRAADRIGASVTEPVSPLPPESASPAPSPVPAAPPAVAAAPLLPARWVVTGAAVLAAAAAAAGVLAWNTQQRVKSLETELVKRQQDAGAEAAEARVAARAAQDVARDAAAKLAVLEARVAESTIQRSQFEELIQSLARSRDENVLADVENSIRVAMQQTAITGSAEPLVVTLKQADERLARYKEPRLERVRRALAQDLDRTRAAGVADLALLAIRLDEAIRAVDELPLLASIEKRRGTAARPAAAAAPSSAASSAGVDDASVPWSERWKTVAAAIWQEVRSLVRVTRIEHPEAMLVAPEQAWFLRENLKLRLLNARLALLSRQFDTAQSDLRDALASLDRYFDPQSRRVASAIELVRQVQSQARVATVPRPDATLAAIATVSAGR</sequence>
<reference evidence="2 3" key="1">
    <citation type="submission" date="2019-03" db="EMBL/GenBank/DDBJ databases">
        <title>Genomic Encyclopedia of Type Strains, Phase IV (KMG-IV): sequencing the most valuable type-strain genomes for metagenomic binning, comparative biology and taxonomic classification.</title>
        <authorList>
            <person name="Goeker M."/>
        </authorList>
    </citation>
    <scope>NUCLEOTIDE SEQUENCE [LARGE SCALE GENOMIC DNA]</scope>
    <source>
        <strain evidence="2 3">DSM 1709</strain>
    </source>
</reference>
<dbReference type="AlphaFoldDB" id="A0A4V2SGN5"/>
<dbReference type="InterPro" id="IPR007470">
    <property type="entry name" value="HemX"/>
</dbReference>
<dbReference type="PANTHER" id="PTHR38043">
    <property type="entry name" value="PROTEIN HEMX"/>
    <property type="match status" value="1"/>
</dbReference>
<comment type="caution">
    <text evidence="2">The sequence shown here is derived from an EMBL/GenBank/DDBJ whole genome shotgun (WGS) entry which is preliminary data.</text>
</comment>
<dbReference type="GO" id="GO:0032259">
    <property type="term" value="P:methylation"/>
    <property type="evidence" value="ECO:0007669"/>
    <property type="project" value="UniProtKB-KW"/>
</dbReference>
<keyword evidence="2" id="KW-0489">Methyltransferase</keyword>
<dbReference type="EMBL" id="SLXD01000008">
    <property type="protein sequence ID" value="TCP01898.1"/>
    <property type="molecule type" value="Genomic_DNA"/>
</dbReference>
<dbReference type="Proteomes" id="UP000295106">
    <property type="component" value="Unassembled WGS sequence"/>
</dbReference>
<dbReference type="PANTHER" id="PTHR38043:SF1">
    <property type="entry name" value="PROTEIN HEMX"/>
    <property type="match status" value="1"/>
</dbReference>
<feature type="region of interest" description="Disordered" evidence="1">
    <location>
        <begin position="1"/>
        <end position="36"/>
    </location>
</feature>
<keyword evidence="2" id="KW-0808">Transferase</keyword>
<evidence type="ECO:0000313" key="3">
    <source>
        <dbReference type="Proteomes" id="UP000295106"/>
    </source>
</evidence>
<name>A0A4V2SGN5_RUBGE</name>
<dbReference type="GO" id="GO:0008168">
    <property type="term" value="F:methyltransferase activity"/>
    <property type="evidence" value="ECO:0007669"/>
    <property type="project" value="UniProtKB-KW"/>
</dbReference>